<evidence type="ECO:0000259" key="6">
    <source>
        <dbReference type="PROSITE" id="PS50977"/>
    </source>
</evidence>
<dbReference type="SUPFAM" id="SSF46689">
    <property type="entry name" value="Homeodomain-like"/>
    <property type="match status" value="1"/>
</dbReference>
<evidence type="ECO:0000256" key="5">
    <source>
        <dbReference type="SAM" id="MobiDB-lite"/>
    </source>
</evidence>
<name>A0A5M8B0K3_9BURK</name>
<evidence type="ECO:0000313" key="8">
    <source>
        <dbReference type="Proteomes" id="UP000324324"/>
    </source>
</evidence>
<comment type="caution">
    <text evidence="7">The sequence shown here is derived from an EMBL/GenBank/DDBJ whole genome shotgun (WGS) entry which is preliminary data.</text>
</comment>
<feature type="domain" description="HTH tetR-type" evidence="6">
    <location>
        <begin position="35"/>
        <end position="95"/>
    </location>
</feature>
<dbReference type="EMBL" id="VWRN01000019">
    <property type="protein sequence ID" value="KAA6129253.1"/>
    <property type="molecule type" value="Genomic_DNA"/>
</dbReference>
<dbReference type="RefSeq" id="WP_150082483.1">
    <property type="nucleotide sequence ID" value="NZ_VWRN01000019.1"/>
</dbReference>
<dbReference type="Gene3D" id="1.10.357.10">
    <property type="entry name" value="Tetracycline Repressor, domain 2"/>
    <property type="match status" value="1"/>
</dbReference>
<dbReference type="PRINTS" id="PR00455">
    <property type="entry name" value="HTHTETR"/>
</dbReference>
<sequence length="244" mass="26356">MEATPRRTAQRTAQTPFDPPTDTPPPAGRRQRKRNQTLDHLAATAFGLFETHGYDAVTMEQIAAQADVAKGTLYNHFPVKEALLAHQFHGELAAGLQQLRGALDGLGSFQARLCYLLSASADWCEARRGYLPHYLRFRFLDLGPGRFGQSAGGNSDGNGSGEAAPGRSGMDLAFDALMAAAQQSGELRRDLPSGQLATLFHHLYLGALMRWLAAPAGDLRAEFAAIVDLFFHGAARAAEPERAP</sequence>
<dbReference type="InterPro" id="IPR036271">
    <property type="entry name" value="Tet_transcr_reg_TetR-rel_C_sf"/>
</dbReference>
<dbReference type="InterPro" id="IPR001647">
    <property type="entry name" value="HTH_TetR"/>
</dbReference>
<dbReference type="Proteomes" id="UP000324324">
    <property type="component" value="Unassembled WGS sequence"/>
</dbReference>
<evidence type="ECO:0000256" key="4">
    <source>
        <dbReference type="PROSITE-ProRule" id="PRU00335"/>
    </source>
</evidence>
<keyword evidence="8" id="KW-1185">Reference proteome</keyword>
<dbReference type="AlphaFoldDB" id="A0A5M8B0K3"/>
<dbReference type="PANTHER" id="PTHR30055:SF234">
    <property type="entry name" value="HTH-TYPE TRANSCRIPTIONAL REGULATOR BETI"/>
    <property type="match status" value="1"/>
</dbReference>
<dbReference type="Pfam" id="PF00440">
    <property type="entry name" value="TetR_N"/>
    <property type="match status" value="1"/>
</dbReference>
<dbReference type="PANTHER" id="PTHR30055">
    <property type="entry name" value="HTH-TYPE TRANSCRIPTIONAL REGULATOR RUTR"/>
    <property type="match status" value="1"/>
</dbReference>
<feature type="DNA-binding region" description="H-T-H motif" evidence="4">
    <location>
        <begin position="58"/>
        <end position="77"/>
    </location>
</feature>
<keyword evidence="1" id="KW-0805">Transcription regulation</keyword>
<dbReference type="InterPro" id="IPR050109">
    <property type="entry name" value="HTH-type_TetR-like_transc_reg"/>
</dbReference>
<evidence type="ECO:0000313" key="7">
    <source>
        <dbReference type="EMBL" id="KAA6129253.1"/>
    </source>
</evidence>
<evidence type="ECO:0000256" key="2">
    <source>
        <dbReference type="ARBA" id="ARBA00023125"/>
    </source>
</evidence>
<reference evidence="7 8" key="1">
    <citation type="submission" date="2019-09" db="EMBL/GenBank/DDBJ databases">
        <title>Isolation of a novel species in the genus Cupriavidus from patients with sepsis using whole genome sequencing.</title>
        <authorList>
            <person name="Kweon O.J."/>
            <person name="Lee M.-K."/>
        </authorList>
    </citation>
    <scope>NUCLEOTIDE SEQUENCE [LARGE SCALE GENOMIC DNA]</scope>
    <source>
        <strain evidence="7 8">MKL-01</strain>
    </source>
</reference>
<evidence type="ECO:0000256" key="3">
    <source>
        <dbReference type="ARBA" id="ARBA00023163"/>
    </source>
</evidence>
<proteinExistence type="predicted"/>
<evidence type="ECO:0000256" key="1">
    <source>
        <dbReference type="ARBA" id="ARBA00023015"/>
    </source>
</evidence>
<accession>A0A5M8B0K3</accession>
<dbReference type="GO" id="GO:0003700">
    <property type="term" value="F:DNA-binding transcription factor activity"/>
    <property type="evidence" value="ECO:0007669"/>
    <property type="project" value="TreeGrafter"/>
</dbReference>
<dbReference type="PROSITE" id="PS50977">
    <property type="entry name" value="HTH_TETR_2"/>
    <property type="match status" value="1"/>
</dbReference>
<protein>
    <submittedName>
        <fullName evidence="7">TetR/AcrR family transcriptional regulator</fullName>
    </submittedName>
</protein>
<organism evidence="7 8">
    <name type="scientific">Cupriavidus cauae</name>
    <dbReference type="NCBI Taxonomy" id="2608999"/>
    <lineage>
        <taxon>Bacteria</taxon>
        <taxon>Pseudomonadati</taxon>
        <taxon>Pseudomonadota</taxon>
        <taxon>Betaproteobacteria</taxon>
        <taxon>Burkholderiales</taxon>
        <taxon>Burkholderiaceae</taxon>
        <taxon>Cupriavidus</taxon>
    </lineage>
</organism>
<dbReference type="InterPro" id="IPR009057">
    <property type="entry name" value="Homeodomain-like_sf"/>
</dbReference>
<dbReference type="SUPFAM" id="SSF48498">
    <property type="entry name" value="Tetracyclin repressor-like, C-terminal domain"/>
    <property type="match status" value="1"/>
</dbReference>
<feature type="compositionally biased region" description="Low complexity" evidence="5">
    <location>
        <begin position="6"/>
        <end position="16"/>
    </location>
</feature>
<keyword evidence="2 4" id="KW-0238">DNA-binding</keyword>
<dbReference type="GO" id="GO:0000976">
    <property type="term" value="F:transcription cis-regulatory region binding"/>
    <property type="evidence" value="ECO:0007669"/>
    <property type="project" value="TreeGrafter"/>
</dbReference>
<keyword evidence="3" id="KW-0804">Transcription</keyword>
<feature type="region of interest" description="Disordered" evidence="5">
    <location>
        <begin position="1"/>
        <end position="34"/>
    </location>
</feature>
<feature type="compositionally biased region" description="Pro residues" evidence="5">
    <location>
        <begin position="17"/>
        <end position="27"/>
    </location>
</feature>
<gene>
    <name evidence="7" type="ORF">F1599_05725</name>
</gene>